<name>A0A328PK04_9EURY</name>
<proteinExistence type="predicted"/>
<dbReference type="Proteomes" id="UP000249782">
    <property type="component" value="Unassembled WGS sequence"/>
</dbReference>
<dbReference type="Gene3D" id="2.40.50.140">
    <property type="entry name" value="Nucleic acid-binding proteins"/>
    <property type="match status" value="1"/>
</dbReference>
<dbReference type="SUPFAM" id="SSF160975">
    <property type="entry name" value="AF1531-like"/>
    <property type="match status" value="1"/>
</dbReference>
<dbReference type="InterPro" id="IPR007003">
    <property type="entry name" value="DUF655"/>
</dbReference>
<evidence type="ECO:0000313" key="2">
    <source>
        <dbReference type="Proteomes" id="UP000249782"/>
    </source>
</evidence>
<dbReference type="EMBL" id="QLOE01000002">
    <property type="protein sequence ID" value="RAO79674.1"/>
    <property type="molecule type" value="Genomic_DNA"/>
</dbReference>
<evidence type="ECO:0000313" key="1">
    <source>
        <dbReference type="EMBL" id="RAO79674.1"/>
    </source>
</evidence>
<dbReference type="Pfam" id="PF04919">
    <property type="entry name" value="DUF655"/>
    <property type="match status" value="1"/>
</dbReference>
<dbReference type="PANTHER" id="PTHR40734:SF1">
    <property type="entry name" value="DNA-BINDING PROTEIN"/>
    <property type="match status" value="1"/>
</dbReference>
<dbReference type="InterPro" id="IPR012340">
    <property type="entry name" value="NA-bd_OB-fold"/>
</dbReference>
<dbReference type="Gene3D" id="1.10.150.280">
    <property type="entry name" value="AF1531-like domain"/>
    <property type="match status" value="1"/>
</dbReference>
<comment type="caution">
    <text evidence="1">The sequence shown here is derived from an EMBL/GenBank/DDBJ whole genome shotgun (WGS) entry which is preliminary data.</text>
</comment>
<dbReference type="PANTHER" id="PTHR40734">
    <property type="entry name" value="TRNA-SPECIFIC ADENOSINE DEAMINASE-RELATED"/>
    <property type="match status" value="1"/>
</dbReference>
<gene>
    <name evidence="1" type="ORF">DPC56_02630</name>
</gene>
<protein>
    <submittedName>
        <fullName evidence="1">DUF655 domain-containing protein</fullName>
    </submittedName>
</protein>
<dbReference type="OrthoDB" id="7902at2157"/>
<dbReference type="RefSeq" id="WP_112093505.1">
    <property type="nucleotide sequence ID" value="NZ_QLOE01000002.1"/>
</dbReference>
<sequence length="196" mass="22888">MEEYAIILDYLPLGYVSEGLGGFKRKPVAQAIGKDEFTLLELTPKPGVDLEIHEEVYIGKGKRDKIARINRRLRHNELTATARVELPYVIEEIIKSNEEKFVKFFNEAGPISTRLHQLELLPGIGKKHMWDILKAREEKKFESFEDIKKRVPMLADPVKILVKRVLMELDVDKAKRGKRKYVLFTRPPRRRVEPRK</sequence>
<organism evidence="1 2">
    <name type="scientific">Methanothermobacter tenebrarum</name>
    <dbReference type="NCBI Taxonomy" id="680118"/>
    <lineage>
        <taxon>Archaea</taxon>
        <taxon>Methanobacteriati</taxon>
        <taxon>Methanobacteriota</taxon>
        <taxon>Methanomada group</taxon>
        <taxon>Methanobacteria</taxon>
        <taxon>Methanobacteriales</taxon>
        <taxon>Methanobacteriaceae</taxon>
        <taxon>Methanothermobacter</taxon>
    </lineage>
</organism>
<dbReference type="AlphaFoldDB" id="A0A328PK04"/>
<reference evidence="1 2" key="1">
    <citation type="submission" date="2018-06" db="EMBL/GenBank/DDBJ databases">
        <title>Draft genome sequence of hyperthermophilic methanogen Methanothermobacter tenebrarum sp. MCM-B 1447.</title>
        <authorList>
            <person name="Pore S.D."/>
            <person name="Dagar S."/>
            <person name="Dhakephalkar P.K."/>
        </authorList>
    </citation>
    <scope>NUCLEOTIDE SEQUENCE [LARGE SCALE GENOMIC DNA]</scope>
    <source>
        <strain evidence="1 2">MCM B 1447</strain>
    </source>
</reference>
<accession>A0A328PK04</accession>
<keyword evidence="2" id="KW-1185">Reference proteome</keyword>